<evidence type="ECO:0000313" key="1">
    <source>
        <dbReference type="EMBL" id="CAF1671857.1"/>
    </source>
</evidence>
<protein>
    <submittedName>
        <fullName evidence="2">Uncharacterized protein</fullName>
    </submittedName>
</protein>
<dbReference type="AlphaFoldDB" id="A0A8S2Y940"/>
<gene>
    <name evidence="1" type="ORF">OVA965_LOCUS45751</name>
    <name evidence="2" type="ORF">TMI583_LOCUS49538</name>
</gene>
<dbReference type="Proteomes" id="UP000677228">
    <property type="component" value="Unassembled WGS sequence"/>
</dbReference>
<proteinExistence type="predicted"/>
<feature type="non-terminal residue" evidence="2">
    <location>
        <position position="70"/>
    </location>
</feature>
<sequence>FNESDFRFKSNVDYLYHYSTDVHMDHKIWAGSEETRHKRNSDASFHLYARLNVTSLWKTENNDKHLLRIE</sequence>
<evidence type="ECO:0000313" key="2">
    <source>
        <dbReference type="EMBL" id="CAF4547098.1"/>
    </source>
</evidence>
<accession>A0A8S2Y940</accession>
<comment type="caution">
    <text evidence="2">The sequence shown here is derived from an EMBL/GenBank/DDBJ whole genome shotgun (WGS) entry which is preliminary data.</text>
</comment>
<dbReference type="EMBL" id="CAJOBA010108942">
    <property type="protein sequence ID" value="CAF4547098.1"/>
    <property type="molecule type" value="Genomic_DNA"/>
</dbReference>
<reference evidence="2" key="1">
    <citation type="submission" date="2021-02" db="EMBL/GenBank/DDBJ databases">
        <authorList>
            <person name="Nowell W R."/>
        </authorList>
    </citation>
    <scope>NUCLEOTIDE SEQUENCE</scope>
</reference>
<feature type="non-terminal residue" evidence="2">
    <location>
        <position position="1"/>
    </location>
</feature>
<organism evidence="2 3">
    <name type="scientific">Didymodactylos carnosus</name>
    <dbReference type="NCBI Taxonomy" id="1234261"/>
    <lineage>
        <taxon>Eukaryota</taxon>
        <taxon>Metazoa</taxon>
        <taxon>Spiralia</taxon>
        <taxon>Gnathifera</taxon>
        <taxon>Rotifera</taxon>
        <taxon>Eurotatoria</taxon>
        <taxon>Bdelloidea</taxon>
        <taxon>Philodinida</taxon>
        <taxon>Philodinidae</taxon>
        <taxon>Didymodactylos</taxon>
    </lineage>
</organism>
<dbReference type="EMBL" id="CAJNOK010074935">
    <property type="protein sequence ID" value="CAF1671857.1"/>
    <property type="molecule type" value="Genomic_DNA"/>
</dbReference>
<evidence type="ECO:0000313" key="3">
    <source>
        <dbReference type="Proteomes" id="UP000682733"/>
    </source>
</evidence>
<name>A0A8S2Y940_9BILA</name>
<dbReference type="Proteomes" id="UP000682733">
    <property type="component" value="Unassembled WGS sequence"/>
</dbReference>